<feature type="transmembrane region" description="Helical" evidence="6">
    <location>
        <begin position="87"/>
        <end position="108"/>
    </location>
</feature>
<keyword evidence="3 6" id="KW-1133">Transmembrane helix</keyword>
<feature type="transmembrane region" description="Helical" evidence="6">
    <location>
        <begin position="41"/>
        <end position="66"/>
    </location>
</feature>
<comment type="subcellular location">
    <subcellularLocation>
        <location evidence="1">Membrane</location>
        <topology evidence="1">Multi-pass membrane protein</topology>
    </subcellularLocation>
</comment>
<evidence type="ECO:0000256" key="4">
    <source>
        <dbReference type="ARBA" id="ARBA00023136"/>
    </source>
</evidence>
<evidence type="ECO:0000256" key="3">
    <source>
        <dbReference type="ARBA" id="ARBA00022989"/>
    </source>
</evidence>
<feature type="transmembrane region" description="Helical" evidence="6">
    <location>
        <begin position="114"/>
        <end position="135"/>
    </location>
</feature>
<gene>
    <name evidence="7" type="ORF">AVDCRST_MAG01-01-5205</name>
</gene>
<dbReference type="EMBL" id="CADCUW010000687">
    <property type="protein sequence ID" value="CAA9456191.1"/>
    <property type="molecule type" value="Genomic_DNA"/>
</dbReference>
<evidence type="ECO:0000256" key="2">
    <source>
        <dbReference type="ARBA" id="ARBA00022692"/>
    </source>
</evidence>
<evidence type="ECO:0000256" key="5">
    <source>
        <dbReference type="SAM" id="MobiDB-lite"/>
    </source>
</evidence>
<proteinExistence type="predicted"/>
<evidence type="ECO:0000313" key="7">
    <source>
        <dbReference type="EMBL" id="CAA9456191.1"/>
    </source>
</evidence>
<dbReference type="Pfam" id="PF09685">
    <property type="entry name" value="MamF_MmsF"/>
    <property type="match status" value="1"/>
</dbReference>
<dbReference type="InterPro" id="IPR019109">
    <property type="entry name" value="MamF_MmsF"/>
</dbReference>
<organism evidence="7">
    <name type="scientific">uncultured Rubrobacteraceae bacterium</name>
    <dbReference type="NCBI Taxonomy" id="349277"/>
    <lineage>
        <taxon>Bacteria</taxon>
        <taxon>Bacillati</taxon>
        <taxon>Actinomycetota</taxon>
        <taxon>Rubrobacteria</taxon>
        <taxon>Rubrobacterales</taxon>
        <taxon>Rubrobacteraceae</taxon>
        <taxon>environmental samples</taxon>
    </lineage>
</organism>
<feature type="region of interest" description="Disordered" evidence="5">
    <location>
        <begin position="1"/>
        <end position="27"/>
    </location>
</feature>
<reference evidence="7" key="1">
    <citation type="submission" date="2020-02" db="EMBL/GenBank/DDBJ databases">
        <authorList>
            <person name="Meier V. D."/>
        </authorList>
    </citation>
    <scope>NUCLEOTIDE SEQUENCE</scope>
    <source>
        <strain evidence="7">AVDCRST_MAG01</strain>
    </source>
</reference>
<evidence type="ECO:0000256" key="6">
    <source>
        <dbReference type="SAM" id="Phobius"/>
    </source>
</evidence>
<evidence type="ECO:0000256" key="1">
    <source>
        <dbReference type="ARBA" id="ARBA00004141"/>
    </source>
</evidence>
<evidence type="ECO:0008006" key="8">
    <source>
        <dbReference type="Google" id="ProtNLM"/>
    </source>
</evidence>
<dbReference type="AlphaFoldDB" id="A0A6J4R5F8"/>
<accession>A0A6J4R5F8</accession>
<keyword evidence="4 6" id="KW-0472">Membrane</keyword>
<protein>
    <recommendedName>
        <fullName evidence="8">DUF4870 domain-containing protein</fullName>
    </recommendedName>
</protein>
<sequence length="160" mass="17279">MTEERSNYGVEPEPGRSAGGSGPGRSTTAMLGARDENTWSAVAHLSIFLNLFTGFLGPVAALVIWAMYKDRSPRVAFHALQSLWYQVAWMVIVLGFTFVAFILTVVTFGLASFVVVPLGILLAAVPFVHMAYAAYKVNQGIDYRYPWISELVGGGGSTGI</sequence>
<name>A0A6J4R5F8_9ACTN</name>
<keyword evidence="2 6" id="KW-0812">Transmembrane</keyword>